<sequence length="79" mass="8698">MFDLDHESPSLQHEQIALEEYTVPAHYGGVNIQTSKVCRLSSRKGVGCTHESESLTDVSSSGFAPWPPTCNSKSIEFEL</sequence>
<proteinExistence type="predicted"/>
<accession>A0A3N5DCK0</accession>
<dbReference type="Proteomes" id="UP000268615">
    <property type="component" value="Unassembled WGS sequence"/>
</dbReference>
<comment type="caution">
    <text evidence="1">The sequence shown here is derived from an EMBL/GenBank/DDBJ whole genome shotgun (WGS) entry which is preliminary data.</text>
</comment>
<organism evidence="1 2">
    <name type="scientific">Buttiauxella warmboldiae</name>
    <dbReference type="NCBI Taxonomy" id="82993"/>
    <lineage>
        <taxon>Bacteria</taxon>
        <taxon>Pseudomonadati</taxon>
        <taxon>Pseudomonadota</taxon>
        <taxon>Gammaproteobacteria</taxon>
        <taxon>Enterobacterales</taxon>
        <taxon>Enterobacteriaceae</taxon>
        <taxon>Buttiauxella</taxon>
    </lineage>
</organism>
<keyword evidence="2" id="KW-1185">Reference proteome</keyword>
<name>A0A3N5DCK0_9ENTR</name>
<dbReference type="EMBL" id="RPOH01000046">
    <property type="protein sequence ID" value="RPH26484.1"/>
    <property type="molecule type" value="Genomic_DNA"/>
</dbReference>
<evidence type="ECO:0000313" key="1">
    <source>
        <dbReference type="EMBL" id="RPH26484.1"/>
    </source>
</evidence>
<reference evidence="1 2" key="1">
    <citation type="submission" date="2018-11" db="EMBL/GenBank/DDBJ databases">
        <title>Draft genome sequence of Buttiauxella warmboldiae CCUG 35512.</title>
        <authorList>
            <person name="Salva-Serra F."/>
            <person name="Marathe N."/>
            <person name="Moore E."/>
            <person name="Svensson L."/>
            <person name="Engstrom-Jakobsson H."/>
        </authorList>
    </citation>
    <scope>NUCLEOTIDE SEQUENCE [LARGE SCALE GENOMIC DNA]</scope>
    <source>
        <strain evidence="1 2">CCUG 35512</strain>
    </source>
</reference>
<gene>
    <name evidence="1" type="ORF">EHN07_12070</name>
</gene>
<dbReference type="AlphaFoldDB" id="A0A3N5DCK0"/>
<evidence type="ECO:0000313" key="2">
    <source>
        <dbReference type="Proteomes" id="UP000268615"/>
    </source>
</evidence>
<protein>
    <submittedName>
        <fullName evidence="1">Uncharacterized protein</fullName>
    </submittedName>
</protein>